<feature type="transmembrane region" description="Helical" evidence="2">
    <location>
        <begin position="947"/>
        <end position="967"/>
    </location>
</feature>
<feature type="signal peptide" evidence="3">
    <location>
        <begin position="1"/>
        <end position="29"/>
    </location>
</feature>
<feature type="region of interest" description="Disordered" evidence="1">
    <location>
        <begin position="1229"/>
        <end position="1272"/>
    </location>
</feature>
<feature type="transmembrane region" description="Helical" evidence="2">
    <location>
        <begin position="857"/>
        <end position="877"/>
    </location>
</feature>
<feature type="region of interest" description="Disordered" evidence="1">
    <location>
        <begin position="1136"/>
        <end position="1209"/>
    </location>
</feature>
<evidence type="ECO:0000256" key="1">
    <source>
        <dbReference type="SAM" id="MobiDB-lite"/>
    </source>
</evidence>
<comment type="caution">
    <text evidence="5">The sequence shown here is derived from an EMBL/GenBank/DDBJ whole genome shotgun (WGS) entry which is preliminary data.</text>
</comment>
<evidence type="ECO:0000259" key="4">
    <source>
        <dbReference type="Pfam" id="PF19078"/>
    </source>
</evidence>
<feature type="compositionally biased region" description="Basic and acidic residues" evidence="1">
    <location>
        <begin position="1105"/>
        <end position="1120"/>
    </location>
</feature>
<keyword evidence="2" id="KW-0472">Membrane</keyword>
<feature type="region of interest" description="Disordered" evidence="1">
    <location>
        <begin position="815"/>
        <end position="840"/>
    </location>
</feature>
<feature type="compositionally biased region" description="Basic and acidic residues" evidence="1">
    <location>
        <begin position="1078"/>
        <end position="1092"/>
    </location>
</feature>
<dbReference type="EMBL" id="CM026428">
    <property type="protein sequence ID" value="KAG0566017.1"/>
    <property type="molecule type" value="Genomic_DNA"/>
</dbReference>
<accession>A0A8T0H5P4</accession>
<keyword evidence="2" id="KW-0812">Transmembrane</keyword>
<feature type="compositionally biased region" description="Polar residues" evidence="1">
    <location>
        <begin position="1151"/>
        <end position="1160"/>
    </location>
</feature>
<evidence type="ECO:0000313" key="6">
    <source>
        <dbReference type="Proteomes" id="UP000822688"/>
    </source>
</evidence>
<feature type="region of interest" description="Disordered" evidence="1">
    <location>
        <begin position="1009"/>
        <end position="1055"/>
    </location>
</feature>
<gene>
    <name evidence="5" type="ORF">KC19_7G031800</name>
</gene>
<feature type="transmembrane region" description="Helical" evidence="2">
    <location>
        <begin position="711"/>
        <end position="739"/>
    </location>
</feature>
<keyword evidence="6" id="KW-1185">Reference proteome</keyword>
<evidence type="ECO:0000256" key="2">
    <source>
        <dbReference type="SAM" id="Phobius"/>
    </source>
</evidence>
<dbReference type="Pfam" id="PF19078">
    <property type="entry name" value="Big_12"/>
    <property type="match status" value="1"/>
</dbReference>
<protein>
    <recommendedName>
        <fullName evidence="4">Bacterial Ig-like domain-containing protein</fullName>
    </recommendedName>
</protein>
<reference evidence="5" key="1">
    <citation type="submission" date="2020-06" db="EMBL/GenBank/DDBJ databases">
        <title>WGS assembly of Ceratodon purpureus strain R40.</title>
        <authorList>
            <person name="Carey S.B."/>
            <person name="Jenkins J."/>
            <person name="Shu S."/>
            <person name="Lovell J.T."/>
            <person name="Sreedasyam A."/>
            <person name="Maumus F."/>
            <person name="Tiley G.P."/>
            <person name="Fernandez-Pozo N."/>
            <person name="Barry K."/>
            <person name="Chen C."/>
            <person name="Wang M."/>
            <person name="Lipzen A."/>
            <person name="Daum C."/>
            <person name="Saski C.A."/>
            <person name="Payton A.C."/>
            <person name="Mcbreen J.C."/>
            <person name="Conrad R.E."/>
            <person name="Kollar L.M."/>
            <person name="Olsson S."/>
            <person name="Huttunen S."/>
            <person name="Landis J.B."/>
            <person name="Wickett N.J."/>
            <person name="Johnson M.G."/>
            <person name="Rensing S.A."/>
            <person name="Grimwood J."/>
            <person name="Schmutz J."/>
            <person name="Mcdaniel S.F."/>
        </authorList>
    </citation>
    <scope>NUCLEOTIDE SEQUENCE</scope>
    <source>
        <strain evidence="5">R40</strain>
    </source>
</reference>
<dbReference type="PANTHER" id="PTHR34677:SF3">
    <property type="entry name" value="BACTERIAL IG-LIKE DOMAIN-CONTAINING PROTEIN"/>
    <property type="match status" value="1"/>
</dbReference>
<dbReference type="AlphaFoldDB" id="A0A8T0H5P4"/>
<feature type="chain" id="PRO_5035928871" description="Bacterial Ig-like domain-containing protein" evidence="3">
    <location>
        <begin position="30"/>
        <end position="1272"/>
    </location>
</feature>
<feature type="transmembrane region" description="Helical" evidence="2">
    <location>
        <begin position="647"/>
        <end position="667"/>
    </location>
</feature>
<evidence type="ECO:0000256" key="3">
    <source>
        <dbReference type="SAM" id="SignalP"/>
    </source>
</evidence>
<keyword evidence="2" id="KW-1133">Transmembrane helix</keyword>
<feature type="compositionally biased region" description="Low complexity" evidence="1">
    <location>
        <begin position="1195"/>
        <end position="1208"/>
    </location>
</feature>
<keyword evidence="3" id="KW-0732">Signal</keyword>
<feature type="transmembrane region" description="Helical" evidence="2">
    <location>
        <begin position="883"/>
        <end position="903"/>
    </location>
</feature>
<organism evidence="5 6">
    <name type="scientific">Ceratodon purpureus</name>
    <name type="common">Fire moss</name>
    <name type="synonym">Dicranum purpureum</name>
    <dbReference type="NCBI Taxonomy" id="3225"/>
    <lineage>
        <taxon>Eukaryota</taxon>
        <taxon>Viridiplantae</taxon>
        <taxon>Streptophyta</taxon>
        <taxon>Embryophyta</taxon>
        <taxon>Bryophyta</taxon>
        <taxon>Bryophytina</taxon>
        <taxon>Bryopsida</taxon>
        <taxon>Dicranidae</taxon>
        <taxon>Pseudoditrichales</taxon>
        <taxon>Ditrichaceae</taxon>
        <taxon>Ceratodon</taxon>
    </lineage>
</organism>
<dbReference type="InterPro" id="IPR044048">
    <property type="entry name" value="Big_12"/>
</dbReference>
<feature type="transmembrane region" description="Helical" evidence="2">
    <location>
        <begin position="687"/>
        <end position="705"/>
    </location>
</feature>
<proteinExistence type="predicted"/>
<feature type="compositionally biased region" description="Low complexity" evidence="1">
    <location>
        <begin position="1014"/>
        <end position="1023"/>
    </location>
</feature>
<evidence type="ECO:0000313" key="5">
    <source>
        <dbReference type="EMBL" id="KAG0566017.1"/>
    </source>
</evidence>
<sequence length="1272" mass="137055">MEHHVSACKVHYCWCFLVAILFLSSHASAQSSPTPRLSVVYTETPSNITSRTNATFGFTVVDVNGTNSCAAAQNCTFTCQLDQFPSTDCVTGRAFYSNLTDGDHNFSVAVNSSSGAVGASEFGWTIDTEAPTAVVVAAQKFTNAQNVTVNITFSETCENGGGFVCTNSSCDLWVFGNGYVIPSTLKELEKGRRYSLDVALNTTATPTGKVTAVVASDACADAAGNTLQRTNQSSFLVRFDRTVPSVNLWTAVPTSEVIINNQPRTCEATNNASDLMIYLNFDSPVTSSAQELLGFLSVSSGNLTAASRKTGGNRRFSFKLSNITDVSVVTVALAENAVSNRFGTPVPSNTSRTFFYDAVRPQVQVSTTSRAKTKEAALPFVVQFTEPVFGFNSSSVRISGGSLTSFTEIERSTYSLEVMAMNNDLVTVTVPENSTLDVAGNSNLGSSSAQVRHYIVPSVSVVLYCLITVGLLSTALVSGMLSVSSSTLAAAGAIPAKRVGDPSRNLLGLTCHLQVLALSGFLAVSLPVEYQEVTNGLRWLIPHVRTPWQAKSTTSTNSSDTSNTASTMLQDVIGGRRRLLAVEEVLSFQFTTHRGRALGDNATLHGPPLGPGDYQRYFLNQVSEQAALKSAVNGSGYNGWQEFQRNMFWIGVVGGGLILIHILMVVFLRWRTRAPIKGALTIPRFELYLLILIIPGLCQASAFVIRGGSPVGIAVGGLLLAVPAAFLLSILIFLVYGVFMGMMVQYREYRFEVQRHGYAQPQKGHGLINLVAGTGFPGKWVRSNRLTSTFLPRYGLIFEDHKGPPTILVHKKPQNLRHSIKRSGSTAENGDSEVGSGGSNDVVQVSDAHRILGDARAAYILVDLSRRITLGLVFGFFSESDHSWSQVGIVLGVTAVQLVYLVVVKPFRRRGVQVVETIALLCELGVFVAALALLAKGNPTDFDHGVGIFMVGLLLFSFVAQLVNEWYALLEQLMRLSTAQEPTLNDGLKKLAGGLVLPFTPRHTWAKFIGPQAPKRTPSSVVVSKRRSNSPPNEIKPFPLPNPDSVMPPQNTNPTPIPAVAQIIAIDVDSGPQASVSEEIRPEPSPRSDRQISRSTRRASIFSADGRRSRGGSHRETDSEELKILRELAKASFPGHRRDADVDIEQGTGAGSTNRGTQIFSAPVTPVISPREVDENRYMRKRRQFQGMPNGPARSSGSSNTGSGDSISAATPEISDLVLQGVPMSVPEMAHLVGPPTMSNSSPNKLRPGHVQSHSMNVRDSSIAPIRPLDER</sequence>
<dbReference type="PANTHER" id="PTHR34677">
    <property type="match status" value="1"/>
</dbReference>
<feature type="transmembrane region" description="Helical" evidence="2">
    <location>
        <begin position="915"/>
        <end position="935"/>
    </location>
</feature>
<feature type="domain" description="Bacterial Ig-like" evidence="4">
    <location>
        <begin position="357"/>
        <end position="449"/>
    </location>
</feature>
<feature type="region of interest" description="Disordered" evidence="1">
    <location>
        <begin position="1071"/>
        <end position="1120"/>
    </location>
</feature>
<dbReference type="Proteomes" id="UP000822688">
    <property type="component" value="Chromosome 7"/>
</dbReference>
<name>A0A8T0H5P4_CERPU</name>